<accession>A0AAU8L0M9</accession>
<evidence type="ECO:0000256" key="1">
    <source>
        <dbReference type="SAM" id="Phobius"/>
    </source>
</evidence>
<proteinExistence type="predicted"/>
<keyword evidence="1" id="KW-0812">Transmembrane</keyword>
<name>A0AAU8L0M9_9CAUD</name>
<feature type="transmembrane region" description="Helical" evidence="1">
    <location>
        <begin position="7"/>
        <end position="35"/>
    </location>
</feature>
<keyword evidence="1" id="KW-1133">Transmembrane helix</keyword>
<organism evidence="2">
    <name type="scientific">Pantoea phage Survivor</name>
    <dbReference type="NCBI Taxonomy" id="3232176"/>
    <lineage>
        <taxon>Viruses</taxon>
        <taxon>Duplodnaviria</taxon>
        <taxon>Heunggongvirae</taxon>
        <taxon>Uroviricota</taxon>
        <taxon>Caudoviricetes</taxon>
    </lineage>
</organism>
<keyword evidence="1" id="KW-0472">Membrane</keyword>
<dbReference type="EMBL" id="PP885733">
    <property type="protein sequence ID" value="XCN28285.1"/>
    <property type="molecule type" value="Genomic_DNA"/>
</dbReference>
<protein>
    <submittedName>
        <fullName evidence="2">Membrane protein</fullName>
    </submittedName>
</protein>
<reference evidence="2" key="1">
    <citation type="submission" date="2024-06" db="EMBL/GenBank/DDBJ databases">
        <authorList>
            <person name="Gannavaram S."/>
            <person name="Nemani S."/>
            <person name="Datta M."/>
            <person name="Picchiottino A."/>
            <person name="Mereddy A."/>
            <person name="Gannavaram N."/>
            <person name="Honeycutt C."/>
            <person name="Tran D."/>
            <person name="Choi K."/>
            <person name="Srinivasan K."/>
            <person name="Johnson A."/>
        </authorList>
    </citation>
    <scope>NUCLEOTIDE SEQUENCE</scope>
</reference>
<evidence type="ECO:0000313" key="2">
    <source>
        <dbReference type="EMBL" id="XCN28285.1"/>
    </source>
</evidence>
<feature type="transmembrane region" description="Helical" evidence="1">
    <location>
        <begin position="41"/>
        <end position="65"/>
    </location>
</feature>
<sequence>MMSNKTFMLSCPIITAIMIGLILSMIVSAVADLWLSIDPVILTNGMMLSMFFVVPMIGAIAKALIYRKYAKYIPESKNWVYDFKQEIYDLDFEPKFKNVSWSELEAAVPKKYTERYRVYALLLLIDDLRGKIPSKGVPAEAREFINKHYNVYIGLLLH</sequence>